<evidence type="ECO:0000256" key="3">
    <source>
        <dbReference type="SAM" id="SignalP"/>
    </source>
</evidence>
<evidence type="ECO:0000259" key="4">
    <source>
        <dbReference type="Pfam" id="PF05617"/>
    </source>
</evidence>
<feature type="region of interest" description="Disordered" evidence="2">
    <location>
        <begin position="159"/>
        <end position="178"/>
    </location>
</feature>
<protein>
    <submittedName>
        <fullName evidence="5">Transcription factor HALR/MLL3</fullName>
    </submittedName>
</protein>
<sequence>MAFKVADVKGGLVLFMVACMATSAVSGRSSHVTAAPHPQLSALGAISEVALAVDGFLPCLEALKGIEGCTAEIFKAVFGLPLDASCCQVVNQIAKNCLPKGRKICYCEEGFPLHMRSKEARDEFDWQTAILEQFIKDPWLIKSRHNAIVQVMVPKVVHTPASAPPPPQHPEGSTVDGNDRVEDEAAMAATSALEKRVLLQKKVATTSMAAEDYTSKFESGDLSVMVYKHASEIVD</sequence>
<keyword evidence="6" id="KW-1185">Reference proteome</keyword>
<evidence type="ECO:0000313" key="6">
    <source>
        <dbReference type="Proteomes" id="UP001604277"/>
    </source>
</evidence>
<feature type="chain" id="PRO_5044886051" evidence="3">
    <location>
        <begin position="28"/>
        <end position="235"/>
    </location>
</feature>
<name>A0ABD1SLS2_9LAMI</name>
<dbReference type="Proteomes" id="UP001604277">
    <property type="component" value="Unassembled WGS sequence"/>
</dbReference>
<keyword evidence="1 3" id="KW-0732">Signal</keyword>
<feature type="signal peptide" evidence="3">
    <location>
        <begin position="1"/>
        <end position="27"/>
    </location>
</feature>
<organism evidence="5 6">
    <name type="scientific">Forsythia ovata</name>
    <dbReference type="NCBI Taxonomy" id="205694"/>
    <lineage>
        <taxon>Eukaryota</taxon>
        <taxon>Viridiplantae</taxon>
        <taxon>Streptophyta</taxon>
        <taxon>Embryophyta</taxon>
        <taxon>Tracheophyta</taxon>
        <taxon>Spermatophyta</taxon>
        <taxon>Magnoliopsida</taxon>
        <taxon>eudicotyledons</taxon>
        <taxon>Gunneridae</taxon>
        <taxon>Pentapetalae</taxon>
        <taxon>asterids</taxon>
        <taxon>lamiids</taxon>
        <taxon>Lamiales</taxon>
        <taxon>Oleaceae</taxon>
        <taxon>Forsythieae</taxon>
        <taxon>Forsythia</taxon>
    </lineage>
</organism>
<accession>A0ABD1SLS2</accession>
<feature type="domain" description="Prolamin-like" evidence="4">
    <location>
        <begin position="59"/>
        <end position="104"/>
    </location>
</feature>
<proteinExistence type="predicted"/>
<evidence type="ECO:0000256" key="2">
    <source>
        <dbReference type="SAM" id="MobiDB-lite"/>
    </source>
</evidence>
<reference evidence="6" key="1">
    <citation type="submission" date="2024-07" db="EMBL/GenBank/DDBJ databases">
        <title>Two chromosome-level genome assemblies of Korean endemic species Abeliophyllum distichum and Forsythia ovata (Oleaceae).</title>
        <authorList>
            <person name="Jang H."/>
        </authorList>
    </citation>
    <scope>NUCLEOTIDE SEQUENCE [LARGE SCALE GENOMIC DNA]</scope>
</reference>
<evidence type="ECO:0000313" key="5">
    <source>
        <dbReference type="EMBL" id="KAL2500649.1"/>
    </source>
</evidence>
<gene>
    <name evidence="5" type="ORF">Fot_34497</name>
</gene>
<evidence type="ECO:0000256" key="1">
    <source>
        <dbReference type="ARBA" id="ARBA00022729"/>
    </source>
</evidence>
<dbReference type="EMBL" id="JBFOLJ010000010">
    <property type="protein sequence ID" value="KAL2500649.1"/>
    <property type="molecule type" value="Genomic_DNA"/>
</dbReference>
<dbReference type="Pfam" id="PF05617">
    <property type="entry name" value="Prolamin_like"/>
    <property type="match status" value="1"/>
</dbReference>
<dbReference type="InterPro" id="IPR008502">
    <property type="entry name" value="Prolamin-like"/>
</dbReference>
<comment type="caution">
    <text evidence="5">The sequence shown here is derived from an EMBL/GenBank/DDBJ whole genome shotgun (WGS) entry which is preliminary data.</text>
</comment>
<dbReference type="AlphaFoldDB" id="A0ABD1SLS2"/>